<protein>
    <submittedName>
        <fullName evidence="1">Uncharacterized protein</fullName>
    </submittedName>
</protein>
<name>A0ABP9KFM3_9ACTN</name>
<keyword evidence="2" id="KW-1185">Reference proteome</keyword>
<proteinExistence type="predicted"/>
<dbReference type="EMBL" id="BAABKC010000045">
    <property type="protein sequence ID" value="GAA5057947.1"/>
    <property type="molecule type" value="Genomic_DNA"/>
</dbReference>
<comment type="caution">
    <text evidence="1">The sequence shown here is derived from an EMBL/GenBank/DDBJ whole genome shotgun (WGS) entry which is preliminary data.</text>
</comment>
<evidence type="ECO:0000313" key="2">
    <source>
        <dbReference type="Proteomes" id="UP001500124"/>
    </source>
</evidence>
<reference evidence="2" key="1">
    <citation type="journal article" date="2019" name="Int. J. Syst. Evol. Microbiol.">
        <title>The Global Catalogue of Microorganisms (GCM) 10K type strain sequencing project: providing services to taxonomists for standard genome sequencing and annotation.</title>
        <authorList>
            <consortium name="The Broad Institute Genomics Platform"/>
            <consortium name="The Broad Institute Genome Sequencing Center for Infectious Disease"/>
            <person name="Wu L."/>
            <person name="Ma J."/>
        </authorList>
    </citation>
    <scope>NUCLEOTIDE SEQUENCE [LARGE SCALE GENOMIC DNA]</scope>
    <source>
        <strain evidence="2">JCM 18410</strain>
    </source>
</reference>
<gene>
    <name evidence="1" type="ORF">GCM10023336_32360</name>
</gene>
<organism evidence="1 2">
    <name type="scientific">Streptomyces similanensis</name>
    <dbReference type="NCBI Taxonomy" id="1274988"/>
    <lineage>
        <taxon>Bacteria</taxon>
        <taxon>Bacillati</taxon>
        <taxon>Actinomycetota</taxon>
        <taxon>Actinomycetes</taxon>
        <taxon>Kitasatosporales</taxon>
        <taxon>Streptomycetaceae</taxon>
        <taxon>Streptomyces</taxon>
    </lineage>
</organism>
<dbReference type="Proteomes" id="UP001500124">
    <property type="component" value="Unassembled WGS sequence"/>
</dbReference>
<evidence type="ECO:0000313" key="1">
    <source>
        <dbReference type="EMBL" id="GAA5057947.1"/>
    </source>
</evidence>
<accession>A0ABP9KFM3</accession>
<sequence>MTFAWSLKLHPNVAASATGIMTEHATATRNGRAFGYADSHPALAANYLVHSSFRVNTSHYKLTVDEHFRSGRSTKYITTVFDFLVTLV</sequence>